<dbReference type="EMBL" id="BDSP01000074">
    <property type="protein sequence ID" value="GAX14063.1"/>
    <property type="molecule type" value="Genomic_DNA"/>
</dbReference>
<dbReference type="PANTHER" id="PTHR23316">
    <property type="entry name" value="IMPORTIN ALPHA"/>
    <property type="match status" value="1"/>
</dbReference>
<proteinExistence type="inferred from homology"/>
<evidence type="ECO:0000256" key="2">
    <source>
        <dbReference type="ARBA" id="ARBA00022448"/>
    </source>
</evidence>
<dbReference type="AlphaFoldDB" id="A0A1Z5JJ82"/>
<sequence length="216" mass="23513">MTIAGITSGNDLQTQYVVDSNALPCLLGLLSNPHSDIRKTSCTAISNITAGTVQQIQAVIDSHIIFPLIQLLSSAEFGERKQAAFAISNAIGGGNQQQILFIVNEGCMRPLCDLLTVADDQVVMMTLDSLEKVLMVGDEEPRRLLIAAQGLIKMERLQMTSCNDIISKKAHEIMLMYFESEVEEVSEDDLIAEIEQEGNFTGNVDAEEHGETPVAS</sequence>
<organism evidence="4 5">
    <name type="scientific">Fistulifera solaris</name>
    <name type="common">Oleaginous diatom</name>
    <dbReference type="NCBI Taxonomy" id="1519565"/>
    <lineage>
        <taxon>Eukaryota</taxon>
        <taxon>Sar</taxon>
        <taxon>Stramenopiles</taxon>
        <taxon>Ochrophyta</taxon>
        <taxon>Bacillariophyta</taxon>
        <taxon>Bacillariophyceae</taxon>
        <taxon>Bacillariophycidae</taxon>
        <taxon>Naviculales</taxon>
        <taxon>Naviculaceae</taxon>
        <taxon>Fistulifera</taxon>
    </lineage>
</organism>
<dbReference type="Proteomes" id="UP000198406">
    <property type="component" value="Unassembled WGS sequence"/>
</dbReference>
<name>A0A1Z5JJ82_FISSO</name>
<dbReference type="InParanoid" id="A0A1Z5JJ82"/>
<keyword evidence="2" id="KW-0813">Transport</keyword>
<evidence type="ECO:0000313" key="4">
    <source>
        <dbReference type="EMBL" id="GAX14063.1"/>
    </source>
</evidence>
<dbReference type="InterPro" id="IPR000225">
    <property type="entry name" value="Armadillo"/>
</dbReference>
<dbReference type="OrthoDB" id="29145at2759"/>
<dbReference type="SUPFAM" id="SSF48371">
    <property type="entry name" value="ARM repeat"/>
    <property type="match status" value="1"/>
</dbReference>
<accession>A0A1Z5JJ82</accession>
<gene>
    <name evidence="4" type="ORF">FisN_5Lu017</name>
</gene>
<comment type="caution">
    <text evidence="4">The sequence shown here is derived from an EMBL/GenBank/DDBJ whole genome shotgun (WGS) entry which is preliminary data.</text>
</comment>
<dbReference type="SMART" id="SM00185">
    <property type="entry name" value="ARM"/>
    <property type="match status" value="3"/>
</dbReference>
<evidence type="ECO:0000313" key="5">
    <source>
        <dbReference type="Proteomes" id="UP000198406"/>
    </source>
</evidence>
<keyword evidence="5" id="KW-1185">Reference proteome</keyword>
<dbReference type="InterPro" id="IPR011989">
    <property type="entry name" value="ARM-like"/>
</dbReference>
<evidence type="ECO:0000256" key="3">
    <source>
        <dbReference type="ARBA" id="ARBA00022927"/>
    </source>
</evidence>
<dbReference type="GO" id="GO:0015031">
    <property type="term" value="P:protein transport"/>
    <property type="evidence" value="ECO:0007669"/>
    <property type="project" value="UniProtKB-KW"/>
</dbReference>
<evidence type="ECO:0000256" key="1">
    <source>
        <dbReference type="ARBA" id="ARBA00010394"/>
    </source>
</evidence>
<dbReference type="InterPro" id="IPR016024">
    <property type="entry name" value="ARM-type_fold"/>
</dbReference>
<dbReference type="Pfam" id="PF00514">
    <property type="entry name" value="Arm"/>
    <property type="match status" value="2"/>
</dbReference>
<keyword evidence="3" id="KW-0653">Protein transport</keyword>
<reference evidence="4 5" key="1">
    <citation type="journal article" date="2015" name="Plant Cell">
        <title>Oil accumulation by the oleaginous diatom Fistulifera solaris as revealed by the genome and transcriptome.</title>
        <authorList>
            <person name="Tanaka T."/>
            <person name="Maeda Y."/>
            <person name="Veluchamy A."/>
            <person name="Tanaka M."/>
            <person name="Abida H."/>
            <person name="Marechal E."/>
            <person name="Bowler C."/>
            <person name="Muto M."/>
            <person name="Sunaga Y."/>
            <person name="Tanaka M."/>
            <person name="Yoshino T."/>
            <person name="Taniguchi T."/>
            <person name="Fukuda Y."/>
            <person name="Nemoto M."/>
            <person name="Matsumoto M."/>
            <person name="Wong P.S."/>
            <person name="Aburatani S."/>
            <person name="Fujibuchi W."/>
        </authorList>
    </citation>
    <scope>NUCLEOTIDE SEQUENCE [LARGE SCALE GENOMIC DNA]</scope>
    <source>
        <strain evidence="4 5">JPCC DA0580</strain>
    </source>
</reference>
<dbReference type="Gene3D" id="1.25.10.10">
    <property type="entry name" value="Leucine-rich Repeat Variant"/>
    <property type="match status" value="1"/>
</dbReference>
<protein>
    <submittedName>
        <fullName evidence="4">Uncharacterized protein</fullName>
    </submittedName>
</protein>
<comment type="similarity">
    <text evidence="1">Belongs to the importin alpha family.</text>
</comment>